<dbReference type="Pfam" id="PF23403">
    <property type="entry name" value="LTI65_LTI78_N"/>
    <property type="match status" value="1"/>
</dbReference>
<feature type="region of interest" description="Disordered" evidence="1">
    <location>
        <begin position="1"/>
        <end position="221"/>
    </location>
</feature>
<dbReference type="Proteomes" id="UP000663760">
    <property type="component" value="Chromosome 2"/>
</dbReference>
<dbReference type="InterPro" id="IPR056605">
    <property type="entry name" value="LTI65_LTI78_N"/>
</dbReference>
<dbReference type="PANTHER" id="PTHR33836">
    <property type="entry name" value="LOW-TEMPERATURE-INDUCED 65 KDA PROTEIN-RELATED"/>
    <property type="match status" value="1"/>
</dbReference>
<dbReference type="AlphaFoldDB" id="A0A7I8K203"/>
<evidence type="ECO:0000259" key="3">
    <source>
        <dbReference type="Pfam" id="PF23403"/>
    </source>
</evidence>
<dbReference type="GO" id="GO:0009737">
    <property type="term" value="P:response to abscisic acid"/>
    <property type="evidence" value="ECO:0007669"/>
    <property type="project" value="InterPro"/>
</dbReference>
<dbReference type="OrthoDB" id="696949at2759"/>
<feature type="compositionally biased region" description="Basic and acidic residues" evidence="1">
    <location>
        <begin position="1"/>
        <end position="18"/>
    </location>
</feature>
<dbReference type="PANTHER" id="PTHR33836:SF1">
    <property type="entry name" value="LOW-TEMPERATURE-INDUCED 65 KDA PROTEIN-RELATED"/>
    <property type="match status" value="1"/>
</dbReference>
<feature type="compositionally biased region" description="Basic and acidic residues" evidence="1">
    <location>
        <begin position="171"/>
        <end position="182"/>
    </location>
</feature>
<reference evidence="4" key="1">
    <citation type="submission" date="2020-02" db="EMBL/GenBank/DDBJ databases">
        <authorList>
            <person name="Scholz U."/>
            <person name="Mascher M."/>
            <person name="Fiebig A."/>
        </authorList>
    </citation>
    <scope>NUCLEOTIDE SEQUENCE</scope>
</reference>
<dbReference type="EMBL" id="LR746265">
    <property type="protein sequence ID" value="CAA7390937.1"/>
    <property type="molecule type" value="Genomic_DNA"/>
</dbReference>
<feature type="compositionally biased region" description="Basic and acidic residues" evidence="1">
    <location>
        <begin position="104"/>
        <end position="115"/>
    </location>
</feature>
<accession>A0A7I8K203</accession>
<evidence type="ECO:0000256" key="1">
    <source>
        <dbReference type="SAM" id="MobiDB-lite"/>
    </source>
</evidence>
<feature type="region of interest" description="Disordered" evidence="1">
    <location>
        <begin position="325"/>
        <end position="409"/>
    </location>
</feature>
<evidence type="ECO:0000313" key="4">
    <source>
        <dbReference type="EMBL" id="CAA7390937.1"/>
    </source>
</evidence>
<dbReference type="InterPro" id="IPR057059">
    <property type="entry name" value="LTI65/LTI78_PGEED"/>
</dbReference>
<feature type="domain" description="LTI65/LTI78 PGEED repeat" evidence="2">
    <location>
        <begin position="298"/>
        <end position="328"/>
    </location>
</feature>
<keyword evidence="5" id="KW-1185">Reference proteome</keyword>
<evidence type="ECO:0000259" key="2">
    <source>
        <dbReference type="Pfam" id="PF23399"/>
    </source>
</evidence>
<protein>
    <submittedName>
        <fullName evidence="4">Uncharacterized protein</fullName>
    </submittedName>
</protein>
<gene>
    <name evidence="4" type="ORF">SI8410_02002343</name>
</gene>
<name>A0A7I8K203_SPIIN</name>
<feature type="compositionally biased region" description="Basic and acidic residues" evidence="1">
    <location>
        <begin position="388"/>
        <end position="403"/>
    </location>
</feature>
<feature type="region of interest" description="Disordered" evidence="1">
    <location>
        <begin position="255"/>
        <end position="301"/>
    </location>
</feature>
<proteinExistence type="predicted"/>
<dbReference type="InterPro" id="IPR037491">
    <property type="entry name" value="LTI78/LTI65"/>
</dbReference>
<sequence>MDAPEHRHVLEEGEERTSSHPFSCLWRSHEEEHHEKKSVLKKVKEKAKKIKETIGKRKHEHGEEHHRDDEEEEEEGLSEEETEEDAEVHGAPVYKSEAAWRFVASHEEAPPEEGVKLGAAAAGNLEEDTGAPKIGTEAPPVPGSDRSTGLPSAGEPEPGFISSFQAMSTEDGPKKEEEKKTEPSPAESPAATIRGEEAQTASKGETEQLQPQSEMSYKEKISSALVDKAVHAKEAAVSAAVESAEYGKKIAETMYEKTTGGGTAAAAPPPPPPQQQHQEVANEEQRRPSGAEGTQPADMWVSMKEYLAEKLSPGEEDRALCEVISETIQKRKEDEGDIREEGEEKPPPPPLAAAATPSGEKKSRKGVVGKIKGAVASVFGGPYSSQTRAREEATPSSKEDAPRLQESTN</sequence>
<evidence type="ECO:0000313" key="5">
    <source>
        <dbReference type="Proteomes" id="UP000663760"/>
    </source>
</evidence>
<feature type="compositionally biased region" description="Basic and acidic residues" evidence="1">
    <location>
        <begin position="27"/>
        <end position="38"/>
    </location>
</feature>
<feature type="compositionally biased region" description="Polar residues" evidence="1">
    <location>
        <begin position="199"/>
        <end position="215"/>
    </location>
</feature>
<dbReference type="GO" id="GO:0006950">
    <property type="term" value="P:response to stress"/>
    <property type="evidence" value="ECO:0007669"/>
    <property type="project" value="TreeGrafter"/>
</dbReference>
<dbReference type="Pfam" id="PF23399">
    <property type="entry name" value="LTI65_PGEED"/>
    <property type="match status" value="1"/>
</dbReference>
<feature type="domain" description="LTI65/LTI78 N-terminal" evidence="3">
    <location>
        <begin position="32"/>
        <end position="98"/>
    </location>
</feature>
<feature type="compositionally biased region" description="Basic and acidic residues" evidence="1">
    <location>
        <begin position="50"/>
        <end position="68"/>
    </location>
</feature>
<feature type="compositionally biased region" description="Acidic residues" evidence="1">
    <location>
        <begin position="69"/>
        <end position="86"/>
    </location>
</feature>
<feature type="compositionally biased region" description="Basic residues" evidence="1">
    <location>
        <begin position="39"/>
        <end position="49"/>
    </location>
</feature>
<organism evidence="4 5">
    <name type="scientific">Spirodela intermedia</name>
    <name type="common">Intermediate duckweed</name>
    <dbReference type="NCBI Taxonomy" id="51605"/>
    <lineage>
        <taxon>Eukaryota</taxon>
        <taxon>Viridiplantae</taxon>
        <taxon>Streptophyta</taxon>
        <taxon>Embryophyta</taxon>
        <taxon>Tracheophyta</taxon>
        <taxon>Spermatophyta</taxon>
        <taxon>Magnoliopsida</taxon>
        <taxon>Liliopsida</taxon>
        <taxon>Araceae</taxon>
        <taxon>Lemnoideae</taxon>
        <taxon>Spirodela</taxon>
    </lineage>
</organism>